<name>A0A222P5P3_9GAMM</name>
<feature type="region of interest" description="Disordered" evidence="1">
    <location>
        <begin position="35"/>
        <end position="56"/>
    </location>
</feature>
<evidence type="ECO:0000256" key="2">
    <source>
        <dbReference type="SAM" id="Phobius"/>
    </source>
</evidence>
<protein>
    <submittedName>
        <fullName evidence="3">Uncharacterized protein</fullName>
    </submittedName>
</protein>
<dbReference type="RefSeq" id="WP_157698250.1">
    <property type="nucleotide sequence ID" value="NZ_CP016397.1"/>
</dbReference>
<keyword evidence="2" id="KW-1133">Transmembrane helix</keyword>
<organism evidence="3 4">
    <name type="scientific">Legionella clemsonensis</name>
    <dbReference type="NCBI Taxonomy" id="1867846"/>
    <lineage>
        <taxon>Bacteria</taxon>
        <taxon>Pseudomonadati</taxon>
        <taxon>Pseudomonadota</taxon>
        <taxon>Gammaproteobacteria</taxon>
        <taxon>Legionellales</taxon>
        <taxon>Legionellaceae</taxon>
        <taxon>Legionella</taxon>
    </lineage>
</organism>
<evidence type="ECO:0000256" key="1">
    <source>
        <dbReference type="SAM" id="MobiDB-lite"/>
    </source>
</evidence>
<keyword evidence="4" id="KW-1185">Reference proteome</keyword>
<evidence type="ECO:0000313" key="3">
    <source>
        <dbReference type="EMBL" id="ASQ47152.1"/>
    </source>
</evidence>
<keyword evidence="2" id="KW-0472">Membrane</keyword>
<sequence>MKNKNIGITTMGVIILVAVLALVYHYHMTTPVAKSIDSSSDIPAEVPEPSITRPQQ</sequence>
<dbReference type="EMBL" id="CP016397">
    <property type="protein sequence ID" value="ASQ47152.1"/>
    <property type="molecule type" value="Genomic_DNA"/>
</dbReference>
<proteinExistence type="predicted"/>
<dbReference type="OrthoDB" id="5654020at2"/>
<reference evidence="4" key="1">
    <citation type="submission" date="2016-07" db="EMBL/GenBank/DDBJ databases">
        <authorList>
            <person name="Florea S."/>
            <person name="Webb J.S."/>
            <person name="Jaromczyk J."/>
            <person name="Schardl C.L."/>
        </authorList>
    </citation>
    <scope>NUCLEOTIDE SEQUENCE [LARGE SCALE GENOMIC DNA]</scope>
    <source>
        <strain evidence="4">CDC-D5610</strain>
    </source>
</reference>
<accession>A0A222P5P3</accession>
<feature type="transmembrane region" description="Helical" evidence="2">
    <location>
        <begin position="6"/>
        <end position="26"/>
    </location>
</feature>
<dbReference type="KEGG" id="lcd:clem_13095"/>
<evidence type="ECO:0000313" key="4">
    <source>
        <dbReference type="Proteomes" id="UP000201728"/>
    </source>
</evidence>
<gene>
    <name evidence="3" type="ORF">clem_13095</name>
</gene>
<dbReference type="AlphaFoldDB" id="A0A222P5P3"/>
<dbReference type="Proteomes" id="UP000201728">
    <property type="component" value="Chromosome"/>
</dbReference>
<keyword evidence="2" id="KW-0812">Transmembrane</keyword>